<feature type="compositionally biased region" description="Acidic residues" evidence="1">
    <location>
        <begin position="135"/>
        <end position="144"/>
    </location>
</feature>
<dbReference type="EMBL" id="BKCJ010008504">
    <property type="protein sequence ID" value="GEU82562.1"/>
    <property type="molecule type" value="Genomic_DNA"/>
</dbReference>
<sequence length="393" mass="44958">MGIEGIAKVARGWFLGCDLSLDYRKGEEDNEQCRDTVHFRDQSLHVSRPSRLCAQAQSGDDTPFCKQACTELVILQRVQRIILVILPKHPSDAYVFTMKMEILLESTSNKLMVDSEDKGDGEEDLGLNISGEERHDEEEEEDELYRDSDRLRKEAQRENDEFLKTIDENIKKIIKEQVKEQVQAQVSKILPRIEQAVNKKLEAEVVTRSSHSSRTFYALVEAYESNKILFDTYGETVTLKRRRDDDEDKNEEPSAGPDRGSKRRREGKEPESASTPSKIATKSTCRSTKGSRSQHASASESAFAEEPVQTTSQMENPSYIEFDTDNRGCRVIPFAHFINNDLEYLWGGASSRKYTTSVTKTKAADYGHIKWIEDLMPRTMWIQEPIDYDKHAL</sequence>
<feature type="compositionally biased region" description="Polar residues" evidence="1">
    <location>
        <begin position="272"/>
        <end position="295"/>
    </location>
</feature>
<evidence type="ECO:0000313" key="2">
    <source>
        <dbReference type="EMBL" id="GEU82562.1"/>
    </source>
</evidence>
<accession>A0A6L2NBW1</accession>
<name>A0A6L2NBW1_TANCI</name>
<dbReference type="AlphaFoldDB" id="A0A6L2NBW1"/>
<reference evidence="2" key="1">
    <citation type="journal article" date="2019" name="Sci. Rep.">
        <title>Draft genome of Tanacetum cinerariifolium, the natural source of mosquito coil.</title>
        <authorList>
            <person name="Yamashiro T."/>
            <person name="Shiraishi A."/>
            <person name="Satake H."/>
            <person name="Nakayama K."/>
        </authorList>
    </citation>
    <scope>NUCLEOTIDE SEQUENCE</scope>
</reference>
<comment type="caution">
    <text evidence="2">The sequence shown here is derived from an EMBL/GenBank/DDBJ whole genome shotgun (WGS) entry which is preliminary data.</text>
</comment>
<evidence type="ECO:0000256" key="1">
    <source>
        <dbReference type="SAM" id="MobiDB-lite"/>
    </source>
</evidence>
<feature type="region of interest" description="Disordered" evidence="1">
    <location>
        <begin position="241"/>
        <end position="321"/>
    </location>
</feature>
<gene>
    <name evidence="2" type="ORF">Tci_054540</name>
</gene>
<protein>
    <submittedName>
        <fullName evidence="2">Uncharacterized protein</fullName>
    </submittedName>
</protein>
<feature type="compositionally biased region" description="Low complexity" evidence="1">
    <location>
        <begin position="296"/>
        <end position="306"/>
    </location>
</feature>
<proteinExistence type="predicted"/>
<organism evidence="2">
    <name type="scientific">Tanacetum cinerariifolium</name>
    <name type="common">Dalmatian daisy</name>
    <name type="synonym">Chrysanthemum cinerariifolium</name>
    <dbReference type="NCBI Taxonomy" id="118510"/>
    <lineage>
        <taxon>Eukaryota</taxon>
        <taxon>Viridiplantae</taxon>
        <taxon>Streptophyta</taxon>
        <taxon>Embryophyta</taxon>
        <taxon>Tracheophyta</taxon>
        <taxon>Spermatophyta</taxon>
        <taxon>Magnoliopsida</taxon>
        <taxon>eudicotyledons</taxon>
        <taxon>Gunneridae</taxon>
        <taxon>Pentapetalae</taxon>
        <taxon>asterids</taxon>
        <taxon>campanulids</taxon>
        <taxon>Asterales</taxon>
        <taxon>Asteraceae</taxon>
        <taxon>Asteroideae</taxon>
        <taxon>Anthemideae</taxon>
        <taxon>Anthemidinae</taxon>
        <taxon>Tanacetum</taxon>
    </lineage>
</organism>
<feature type="region of interest" description="Disordered" evidence="1">
    <location>
        <begin position="113"/>
        <end position="151"/>
    </location>
</feature>